<dbReference type="InterPro" id="IPR000994">
    <property type="entry name" value="Pept_M24"/>
</dbReference>
<dbReference type="RefSeq" id="WP_053474613.1">
    <property type="nucleotide sequence ID" value="NZ_CP085712.1"/>
</dbReference>
<comment type="cofactor">
    <cofactor evidence="1">
        <name>Mn(2+)</name>
        <dbReference type="ChEBI" id="CHEBI:29035"/>
    </cofactor>
</comment>
<accession>A0A0Q3TCP9</accession>
<dbReference type="Gene3D" id="3.90.230.10">
    <property type="entry name" value="Creatinase/methionine aminopeptidase superfamily"/>
    <property type="match status" value="1"/>
</dbReference>
<dbReference type="EMBL" id="LJIX01000006">
    <property type="protein sequence ID" value="KQL20949.1"/>
    <property type="molecule type" value="Genomic_DNA"/>
</dbReference>
<dbReference type="PANTHER" id="PTHR46112">
    <property type="entry name" value="AMINOPEPTIDASE"/>
    <property type="match status" value="1"/>
</dbReference>
<dbReference type="PANTHER" id="PTHR46112:SF3">
    <property type="entry name" value="AMINOPEPTIDASE YPDF"/>
    <property type="match status" value="1"/>
</dbReference>
<dbReference type="InterPro" id="IPR036005">
    <property type="entry name" value="Creatinase/aminopeptidase-like"/>
</dbReference>
<dbReference type="InterPro" id="IPR001714">
    <property type="entry name" value="Pept_M24_MAP"/>
</dbReference>
<evidence type="ECO:0000256" key="2">
    <source>
        <dbReference type="ARBA" id="ARBA00008766"/>
    </source>
</evidence>
<dbReference type="STRING" id="1637975.AN957_21765"/>
<dbReference type="InterPro" id="IPR050659">
    <property type="entry name" value="Peptidase_M24B"/>
</dbReference>
<evidence type="ECO:0008006" key="8">
    <source>
        <dbReference type="Google" id="ProtNLM"/>
    </source>
</evidence>
<dbReference type="Pfam" id="PF01321">
    <property type="entry name" value="Creatinase_N"/>
    <property type="match status" value="1"/>
</dbReference>
<dbReference type="FunFam" id="3.90.230.10:FF:000014">
    <property type="entry name" value="Aminopeptidase P family protein"/>
    <property type="match status" value="1"/>
</dbReference>
<comment type="similarity">
    <text evidence="2">Belongs to the peptidase M24B family.</text>
</comment>
<dbReference type="AlphaFoldDB" id="A0A0Q3TCP9"/>
<evidence type="ECO:0000259" key="5">
    <source>
        <dbReference type="Pfam" id="PF01321"/>
    </source>
</evidence>
<protein>
    <recommendedName>
        <fullName evidence="8">Xaa-Pro dipeptidase</fullName>
    </recommendedName>
</protein>
<comment type="caution">
    <text evidence="6">The sequence shown here is derived from an EMBL/GenBank/DDBJ whole genome shotgun (WGS) entry which is preliminary data.</text>
</comment>
<dbReference type="Gene3D" id="3.40.350.10">
    <property type="entry name" value="Creatinase/prolidase N-terminal domain"/>
    <property type="match status" value="1"/>
</dbReference>
<reference evidence="6 7" key="1">
    <citation type="submission" date="2015-09" db="EMBL/GenBank/DDBJ databases">
        <title>Genome sequencing project for genomic taxonomy and phylogenomics of Bacillus-like bacteria.</title>
        <authorList>
            <person name="Liu B."/>
            <person name="Wang J."/>
            <person name="Zhu Y."/>
            <person name="Liu G."/>
            <person name="Chen Q."/>
            <person name="Chen Z."/>
            <person name="Lan J."/>
            <person name="Che J."/>
            <person name="Ge C."/>
            <person name="Shi H."/>
            <person name="Pan Z."/>
            <person name="Liu X."/>
        </authorList>
    </citation>
    <scope>NUCLEOTIDE SEQUENCE [LARGE SCALE GENOMIC DNA]</scope>
    <source>
        <strain evidence="6 7">FJAT-18043</strain>
    </source>
</reference>
<dbReference type="InterPro" id="IPR000587">
    <property type="entry name" value="Creatinase_N"/>
</dbReference>
<dbReference type="SUPFAM" id="SSF55920">
    <property type="entry name" value="Creatinase/aminopeptidase"/>
    <property type="match status" value="1"/>
</dbReference>
<evidence type="ECO:0000259" key="4">
    <source>
        <dbReference type="Pfam" id="PF00557"/>
    </source>
</evidence>
<dbReference type="GO" id="GO:0004177">
    <property type="term" value="F:aminopeptidase activity"/>
    <property type="evidence" value="ECO:0007669"/>
    <property type="project" value="UniProtKB-ARBA"/>
</dbReference>
<keyword evidence="7" id="KW-1185">Reference proteome</keyword>
<name>A0A0Q3TCP9_9BACI</name>
<keyword evidence="3" id="KW-0378">Hydrolase</keyword>
<evidence type="ECO:0000256" key="1">
    <source>
        <dbReference type="ARBA" id="ARBA00001936"/>
    </source>
</evidence>
<evidence type="ECO:0000313" key="6">
    <source>
        <dbReference type="EMBL" id="KQL20949.1"/>
    </source>
</evidence>
<dbReference type="PRINTS" id="PR00599">
    <property type="entry name" value="MAPEPTIDASE"/>
</dbReference>
<dbReference type="Pfam" id="PF00557">
    <property type="entry name" value="Peptidase_M24"/>
    <property type="match status" value="1"/>
</dbReference>
<evidence type="ECO:0000256" key="3">
    <source>
        <dbReference type="ARBA" id="ARBA00022801"/>
    </source>
</evidence>
<evidence type="ECO:0000313" key="7">
    <source>
        <dbReference type="Proteomes" id="UP000050996"/>
    </source>
</evidence>
<dbReference type="Proteomes" id="UP000050996">
    <property type="component" value="Unassembled WGS sequence"/>
</dbReference>
<feature type="domain" description="Creatinase N-terminal" evidence="5">
    <location>
        <begin position="3"/>
        <end position="129"/>
    </location>
</feature>
<dbReference type="GO" id="GO:0008235">
    <property type="term" value="F:metalloexopeptidase activity"/>
    <property type="evidence" value="ECO:0007669"/>
    <property type="project" value="UniProtKB-ARBA"/>
</dbReference>
<dbReference type="CDD" id="cd01092">
    <property type="entry name" value="APP-like"/>
    <property type="match status" value="1"/>
</dbReference>
<organism evidence="6 7">
    <name type="scientific">Cytobacillus solani</name>
    <dbReference type="NCBI Taxonomy" id="1637975"/>
    <lineage>
        <taxon>Bacteria</taxon>
        <taxon>Bacillati</taxon>
        <taxon>Bacillota</taxon>
        <taxon>Bacilli</taxon>
        <taxon>Bacillales</taxon>
        <taxon>Bacillaceae</taxon>
        <taxon>Cytobacillus</taxon>
    </lineage>
</organism>
<dbReference type="InterPro" id="IPR029149">
    <property type="entry name" value="Creatin/AminoP/Spt16_N"/>
</dbReference>
<sequence length="355" mass="39773">MERLEKLRSIFDKHGIDGMLITNDQNRRYMTGFTGTAGLVLITKEEAFLVVDFRYAAQANEQAKDYTVIEVSTKANLLEEIVQQVARLNIGKLGFEQVHVSYYSYSEYKDKLSIELVPLTGVIEKLRMIKNEKEIKTIRTAAEIADAAFTHIQEFIRPGRTEIEVSNELEFYMRKQGAISSAFDTIVASGHRSAFPHGVASHKVIEKGDMVTLDFGAYYEGYRSDITRTLAIDEPKEELKEIYHIVLESLSTALSSIKPGITGKEADAYSRDFITEKGYGKQYGHGSGHGIGLDIHEEPFKNVNCQIKLEPGMVLTVEPGIYIPNLGGVRIEDDILITRDGNEVLTKSAKDLIIL</sequence>
<feature type="domain" description="Peptidase M24" evidence="4">
    <location>
        <begin position="137"/>
        <end position="338"/>
    </location>
</feature>
<proteinExistence type="inferred from homology"/>
<dbReference type="PATRIC" id="fig|1637975.4.peg.4317"/>
<gene>
    <name evidence="6" type="ORF">AN957_21765</name>
</gene>